<dbReference type="AlphaFoldDB" id="A0A1M6C360"/>
<name>A0A1M6C360_9FLAO</name>
<evidence type="ECO:0000259" key="1">
    <source>
        <dbReference type="Pfam" id="PF09949"/>
    </source>
</evidence>
<dbReference type="PANTHER" id="PTHR28208">
    <property type="entry name" value="PHOSPHATIDATE PHOSPHATASE APP1"/>
    <property type="match status" value="1"/>
</dbReference>
<dbReference type="Proteomes" id="UP000184225">
    <property type="component" value="Unassembled WGS sequence"/>
</dbReference>
<protein>
    <submittedName>
        <fullName evidence="2">Uncharacterized conserved protein</fullName>
    </submittedName>
</protein>
<evidence type="ECO:0000313" key="3">
    <source>
        <dbReference type="Proteomes" id="UP000184225"/>
    </source>
</evidence>
<dbReference type="STRING" id="579105.SAMN04488096_102340"/>
<gene>
    <name evidence="2" type="ORF">SAMN04488096_102340</name>
</gene>
<dbReference type="EMBL" id="FQYY01000002">
    <property type="protein sequence ID" value="SHI55393.1"/>
    <property type="molecule type" value="Genomic_DNA"/>
</dbReference>
<proteinExistence type="predicted"/>
<reference evidence="2 3" key="1">
    <citation type="submission" date="2016-11" db="EMBL/GenBank/DDBJ databases">
        <authorList>
            <person name="Jaros S."/>
            <person name="Januszkiewicz K."/>
            <person name="Wedrychowicz H."/>
        </authorList>
    </citation>
    <scope>NUCLEOTIDE SEQUENCE [LARGE SCALE GENOMIC DNA]</scope>
    <source>
        <strain evidence="2 3">DSM 21425</strain>
    </source>
</reference>
<dbReference type="GO" id="GO:0008195">
    <property type="term" value="F:phosphatidate phosphatase activity"/>
    <property type="evidence" value="ECO:0007669"/>
    <property type="project" value="InterPro"/>
</dbReference>
<accession>A0A1M6C360</accession>
<organism evidence="2 3">
    <name type="scientific">Mesonia phycicola</name>
    <dbReference type="NCBI Taxonomy" id="579105"/>
    <lineage>
        <taxon>Bacteria</taxon>
        <taxon>Pseudomonadati</taxon>
        <taxon>Bacteroidota</taxon>
        <taxon>Flavobacteriia</taxon>
        <taxon>Flavobacteriales</taxon>
        <taxon>Flavobacteriaceae</taxon>
        <taxon>Mesonia</taxon>
    </lineage>
</organism>
<feature type="domain" description="Phosphatidate phosphatase APP1 catalytic" evidence="1">
    <location>
        <begin position="120"/>
        <end position="279"/>
    </location>
</feature>
<dbReference type="Pfam" id="PF09949">
    <property type="entry name" value="APP1_cat"/>
    <property type="match status" value="1"/>
</dbReference>
<sequence>MKLDLKIYRSYANEREIIVMGHLFKKHAPDIFQLDKRWYKHAWAVIRMFSIKTIANAEVVFKFNNVQVVSKTLEDGHFRLTIPYREELKSGWHKFTVTANVDGNIKEKKGEFVKPYPGEYGVISDIDDTFLISHSGNIFKKLYVMLTKNINKRDVFDEAVDHYKFLNRLGREDNSTNNAFFYVSSSEWNLYNFISQFAKLNELPKAVLNLKDIKTGIADFLFSGGGDHRHKFYKIKHLVEFYPELRFILLGDDSQQDAAIYEDIVKIFPENISTVYIRQTKKQKKNKINKILKNIETLDVKVCYFKNSKEAMLHTQENLG</sequence>
<dbReference type="InterPro" id="IPR052935">
    <property type="entry name" value="Mg2+_PAP"/>
</dbReference>
<evidence type="ECO:0000313" key="2">
    <source>
        <dbReference type="EMBL" id="SHI55393.1"/>
    </source>
</evidence>
<dbReference type="OrthoDB" id="9789875at2"/>
<dbReference type="PANTHER" id="PTHR28208:SF3">
    <property type="entry name" value="PHOSPHATIDATE PHOSPHATASE APP1"/>
    <property type="match status" value="1"/>
</dbReference>
<dbReference type="RefSeq" id="WP_073148654.1">
    <property type="nucleotide sequence ID" value="NZ_FQYY01000002.1"/>
</dbReference>
<keyword evidence="3" id="KW-1185">Reference proteome</keyword>
<dbReference type="InterPro" id="IPR019236">
    <property type="entry name" value="APP1_cat"/>
</dbReference>